<comment type="caution">
    <text evidence="1">The sequence shown here is derived from an EMBL/GenBank/DDBJ whole genome shotgun (WGS) entry which is preliminary data.</text>
</comment>
<dbReference type="EMBL" id="JAVIJP010000006">
    <property type="protein sequence ID" value="KAL3651366.1"/>
    <property type="molecule type" value="Genomic_DNA"/>
</dbReference>
<proteinExistence type="predicted"/>
<dbReference type="Proteomes" id="UP001632038">
    <property type="component" value="Unassembled WGS sequence"/>
</dbReference>
<evidence type="ECO:0000313" key="2">
    <source>
        <dbReference type="Proteomes" id="UP001632038"/>
    </source>
</evidence>
<reference evidence="2" key="1">
    <citation type="journal article" date="2024" name="IScience">
        <title>Strigolactones Initiate the Formation of Haustorium-like Structures in Castilleja.</title>
        <authorList>
            <person name="Buerger M."/>
            <person name="Peterson D."/>
            <person name="Chory J."/>
        </authorList>
    </citation>
    <scope>NUCLEOTIDE SEQUENCE [LARGE SCALE GENOMIC DNA]</scope>
</reference>
<accession>A0ABD3EAD6</accession>
<dbReference type="AlphaFoldDB" id="A0ABD3EAD6"/>
<keyword evidence="2" id="KW-1185">Reference proteome</keyword>
<name>A0ABD3EAD6_9LAMI</name>
<evidence type="ECO:0000313" key="1">
    <source>
        <dbReference type="EMBL" id="KAL3651366.1"/>
    </source>
</evidence>
<gene>
    <name evidence="1" type="ORF">CASFOL_004368</name>
</gene>
<sequence>MLHAVNPARIASNSASREFTALLSNMVSTNPCTRCFTLFEDPLTFSEYSPPFGSEHSKILLVSLYRLKDEDNFRPLLV</sequence>
<protein>
    <submittedName>
        <fullName evidence="1">Uncharacterized protein</fullName>
    </submittedName>
</protein>
<organism evidence="1 2">
    <name type="scientific">Castilleja foliolosa</name>
    <dbReference type="NCBI Taxonomy" id="1961234"/>
    <lineage>
        <taxon>Eukaryota</taxon>
        <taxon>Viridiplantae</taxon>
        <taxon>Streptophyta</taxon>
        <taxon>Embryophyta</taxon>
        <taxon>Tracheophyta</taxon>
        <taxon>Spermatophyta</taxon>
        <taxon>Magnoliopsida</taxon>
        <taxon>eudicotyledons</taxon>
        <taxon>Gunneridae</taxon>
        <taxon>Pentapetalae</taxon>
        <taxon>asterids</taxon>
        <taxon>lamiids</taxon>
        <taxon>Lamiales</taxon>
        <taxon>Orobanchaceae</taxon>
        <taxon>Pedicularideae</taxon>
        <taxon>Castillejinae</taxon>
        <taxon>Castilleja</taxon>
    </lineage>
</organism>